<sequence>MKNQTSGALIAPEPAGVNVSENLKALNEQMNNLQHKYYRALAPDCEKNTRKVCGFKKNHHLCSAFHFEQATTFANFLRWHFLCPMVNHIVPTPVWSVNAPTACSRWNATGKRNFFCSPSRL</sequence>
<dbReference type="Proteomes" id="UP000285159">
    <property type="component" value="Unassembled WGS sequence"/>
</dbReference>
<evidence type="ECO:0000313" key="2">
    <source>
        <dbReference type="Proteomes" id="UP000285159"/>
    </source>
</evidence>
<protein>
    <submittedName>
        <fullName evidence="1">Uncharacterized protein</fullName>
    </submittedName>
</protein>
<name>A0A412N0D8_9BACE</name>
<gene>
    <name evidence="1" type="ORF">DWX38_13655</name>
</gene>
<organism evidence="1 2">
    <name type="scientific">Bacteroides clarus</name>
    <dbReference type="NCBI Taxonomy" id="626929"/>
    <lineage>
        <taxon>Bacteria</taxon>
        <taxon>Pseudomonadati</taxon>
        <taxon>Bacteroidota</taxon>
        <taxon>Bacteroidia</taxon>
        <taxon>Bacteroidales</taxon>
        <taxon>Bacteroidaceae</taxon>
        <taxon>Bacteroides</taxon>
    </lineage>
</organism>
<dbReference type="EMBL" id="QRWP01000012">
    <property type="protein sequence ID" value="RGT30774.1"/>
    <property type="molecule type" value="Genomic_DNA"/>
</dbReference>
<accession>A0A412N0D8</accession>
<reference evidence="1 2" key="1">
    <citation type="submission" date="2018-08" db="EMBL/GenBank/DDBJ databases">
        <title>A genome reference for cultivated species of the human gut microbiota.</title>
        <authorList>
            <person name="Zou Y."/>
            <person name="Xue W."/>
            <person name="Luo G."/>
        </authorList>
    </citation>
    <scope>NUCLEOTIDE SEQUENCE [LARGE SCALE GENOMIC DNA]</scope>
    <source>
        <strain evidence="1 2">AF19-1AC</strain>
    </source>
</reference>
<comment type="caution">
    <text evidence="1">The sequence shown here is derived from an EMBL/GenBank/DDBJ whole genome shotgun (WGS) entry which is preliminary data.</text>
</comment>
<proteinExistence type="predicted"/>
<evidence type="ECO:0000313" key="1">
    <source>
        <dbReference type="EMBL" id="RGT30774.1"/>
    </source>
</evidence>
<dbReference type="AlphaFoldDB" id="A0A412N0D8"/>